<organism evidence="2 3">
    <name type="scientific">Pseudomonas rhodesiae</name>
    <dbReference type="NCBI Taxonomy" id="76760"/>
    <lineage>
        <taxon>Bacteria</taxon>
        <taxon>Pseudomonadati</taxon>
        <taxon>Pseudomonadota</taxon>
        <taxon>Gammaproteobacteria</taxon>
        <taxon>Pseudomonadales</taxon>
        <taxon>Pseudomonadaceae</taxon>
        <taxon>Pseudomonas</taxon>
    </lineage>
</organism>
<reference evidence="2" key="1">
    <citation type="submission" date="2020-12" db="EMBL/GenBank/DDBJ databases">
        <title>Comparative genomic insights into the epidemiology and virulence of plant pathogenic Pseudomonads from Turkey.</title>
        <authorList>
            <person name="Dillon M."/>
            <person name="Ruiz-Bedoya T."/>
            <person name="Bendalovic-Torma C."/>
            <person name="Guttman K.M."/>
            <person name="Kwak H."/>
            <person name="Middleton M.A."/>
            <person name="Wang P.W."/>
            <person name="Horuz S."/>
            <person name="Aysan Y."/>
            <person name="Guttman D.S."/>
        </authorList>
    </citation>
    <scope>NUCLEOTIDE SEQUENCE</scope>
    <source>
        <strain evidence="2">S5_IA_3a</strain>
    </source>
</reference>
<keyword evidence="1" id="KW-1133">Transmembrane helix</keyword>
<keyword evidence="1" id="KW-0812">Transmembrane</keyword>
<evidence type="ECO:0000313" key="3">
    <source>
        <dbReference type="Proteomes" id="UP000645865"/>
    </source>
</evidence>
<evidence type="ECO:0000313" key="2">
    <source>
        <dbReference type="EMBL" id="MBI6626804.1"/>
    </source>
</evidence>
<dbReference type="EMBL" id="JAEILH010000041">
    <property type="protein sequence ID" value="MBI6626804.1"/>
    <property type="molecule type" value="Genomic_DNA"/>
</dbReference>
<dbReference type="Proteomes" id="UP000645865">
    <property type="component" value="Unassembled WGS sequence"/>
</dbReference>
<accession>A0A8I1E8P7</accession>
<feature type="transmembrane region" description="Helical" evidence="1">
    <location>
        <begin position="12"/>
        <end position="33"/>
    </location>
</feature>
<protein>
    <submittedName>
        <fullName evidence="2">Uncharacterized protein</fullName>
    </submittedName>
</protein>
<dbReference type="RefSeq" id="WP_169903724.1">
    <property type="nucleotide sequence ID" value="NZ_DAMDSM010000008.1"/>
</dbReference>
<comment type="caution">
    <text evidence="2">The sequence shown here is derived from an EMBL/GenBank/DDBJ whole genome shotgun (WGS) entry which is preliminary data.</text>
</comment>
<proteinExistence type="predicted"/>
<name>A0A8I1E8P7_9PSED</name>
<keyword evidence="1" id="KW-0472">Membrane</keyword>
<gene>
    <name evidence="2" type="ORF">YA0853_24545</name>
</gene>
<evidence type="ECO:0000256" key="1">
    <source>
        <dbReference type="SAM" id="Phobius"/>
    </source>
</evidence>
<sequence>MRSDTASPRFSRSWLIALLIGLAFIGLEFVIRFEIAGSAPTDQHSALDLTLLLCGYLFMFCLKPIQKVVHRRFCQRSPGKTSRP</sequence>
<feature type="transmembrane region" description="Helical" evidence="1">
    <location>
        <begin position="45"/>
        <end position="62"/>
    </location>
</feature>
<dbReference type="AlphaFoldDB" id="A0A8I1E8P7"/>